<dbReference type="GO" id="GO:0016579">
    <property type="term" value="P:protein deubiquitination"/>
    <property type="evidence" value="ECO:0007669"/>
    <property type="project" value="InterPro"/>
</dbReference>
<feature type="region of interest" description="Disordered" evidence="3">
    <location>
        <begin position="333"/>
        <end position="356"/>
    </location>
</feature>
<evidence type="ECO:0000313" key="5">
    <source>
        <dbReference type="EMBL" id="CAE8728590.1"/>
    </source>
</evidence>
<name>A0A813LHB3_POLGL</name>
<dbReference type="Proteomes" id="UP000626109">
    <property type="component" value="Unassembled WGS sequence"/>
</dbReference>
<dbReference type="Pfam" id="PF00443">
    <property type="entry name" value="UCH"/>
    <property type="match status" value="1"/>
</dbReference>
<evidence type="ECO:0000256" key="3">
    <source>
        <dbReference type="SAM" id="MobiDB-lite"/>
    </source>
</evidence>
<keyword evidence="2" id="KW-0378">Hydrolase</keyword>
<dbReference type="GO" id="GO:0004843">
    <property type="term" value="F:cysteine-type deubiquitinase activity"/>
    <property type="evidence" value="ECO:0007669"/>
    <property type="project" value="InterPro"/>
</dbReference>
<dbReference type="InterPro" id="IPR028889">
    <property type="entry name" value="USP"/>
</dbReference>
<comment type="caution">
    <text evidence="5">The sequence shown here is derived from an EMBL/GenBank/DDBJ whole genome shotgun (WGS) entry which is preliminary data.</text>
</comment>
<feature type="region of interest" description="Disordered" evidence="3">
    <location>
        <begin position="545"/>
        <end position="564"/>
    </location>
</feature>
<dbReference type="InterPro" id="IPR001394">
    <property type="entry name" value="Peptidase_C19_UCH"/>
</dbReference>
<dbReference type="PANTHER" id="PTHR22975">
    <property type="entry name" value="UBIQUITIN SPECIFIC PROTEINASE"/>
    <property type="match status" value="1"/>
</dbReference>
<feature type="non-terminal residue" evidence="5">
    <location>
        <position position="753"/>
    </location>
</feature>
<evidence type="ECO:0000256" key="2">
    <source>
        <dbReference type="ARBA" id="ARBA00022801"/>
    </source>
</evidence>
<dbReference type="Gene3D" id="3.90.70.10">
    <property type="entry name" value="Cysteine proteinases"/>
    <property type="match status" value="1"/>
</dbReference>
<accession>A0A813LHB3</accession>
<dbReference type="PANTHER" id="PTHR22975:SF9">
    <property type="entry name" value="ECHINUS SPLICE FORM 3"/>
    <property type="match status" value="1"/>
</dbReference>
<organism evidence="5 6">
    <name type="scientific">Polarella glacialis</name>
    <name type="common">Dinoflagellate</name>
    <dbReference type="NCBI Taxonomy" id="89957"/>
    <lineage>
        <taxon>Eukaryota</taxon>
        <taxon>Sar</taxon>
        <taxon>Alveolata</taxon>
        <taxon>Dinophyceae</taxon>
        <taxon>Suessiales</taxon>
        <taxon>Suessiaceae</taxon>
        <taxon>Polarella</taxon>
    </lineage>
</organism>
<dbReference type="InterPro" id="IPR052398">
    <property type="entry name" value="Ubiquitin_hydrolase_53/54"/>
</dbReference>
<keyword evidence="1" id="KW-0833">Ubl conjugation pathway</keyword>
<feature type="region of interest" description="Disordered" evidence="3">
    <location>
        <begin position="427"/>
        <end position="449"/>
    </location>
</feature>
<dbReference type="EMBL" id="CAJNNW010035572">
    <property type="protein sequence ID" value="CAE8728590.1"/>
    <property type="molecule type" value="Genomic_DNA"/>
</dbReference>
<gene>
    <name evidence="5" type="ORF">PGLA2088_LOCUS45177</name>
</gene>
<dbReference type="PROSITE" id="PS50235">
    <property type="entry name" value="USP_3"/>
    <property type="match status" value="1"/>
</dbReference>
<proteinExistence type="predicted"/>
<dbReference type="SUPFAM" id="SSF54001">
    <property type="entry name" value="Cysteine proteinases"/>
    <property type="match status" value="1"/>
</dbReference>
<evidence type="ECO:0000313" key="6">
    <source>
        <dbReference type="Proteomes" id="UP000626109"/>
    </source>
</evidence>
<feature type="compositionally biased region" description="Low complexity" evidence="3">
    <location>
        <begin position="545"/>
        <end position="557"/>
    </location>
</feature>
<evidence type="ECO:0000256" key="1">
    <source>
        <dbReference type="ARBA" id="ARBA00022786"/>
    </source>
</evidence>
<evidence type="ECO:0000259" key="4">
    <source>
        <dbReference type="PROSITE" id="PS50235"/>
    </source>
</evidence>
<feature type="region of interest" description="Disordered" evidence="3">
    <location>
        <begin position="500"/>
        <end position="529"/>
    </location>
</feature>
<feature type="region of interest" description="Disordered" evidence="3">
    <location>
        <begin position="716"/>
        <end position="753"/>
    </location>
</feature>
<feature type="region of interest" description="Disordered" evidence="3">
    <location>
        <begin position="464"/>
        <end position="483"/>
    </location>
</feature>
<feature type="domain" description="USP" evidence="4">
    <location>
        <begin position="577"/>
        <end position="753"/>
    </location>
</feature>
<dbReference type="InterPro" id="IPR038765">
    <property type="entry name" value="Papain-like_cys_pep_sf"/>
</dbReference>
<protein>
    <recommendedName>
        <fullName evidence="4">USP domain-containing protein</fullName>
    </recommendedName>
</protein>
<feature type="compositionally biased region" description="Low complexity" evidence="3">
    <location>
        <begin position="506"/>
        <end position="520"/>
    </location>
</feature>
<sequence length="753" mass="80579">MAPVGAPRNGQSIPSSDGYNFRWGEDPIMCTPGKYRLCWCPEISSCDQAYQFSSYAGVLQVKAPTQAPDFYFCALGLPCNVSGIYGEGLNNGDKVMALTACGTGEAPYEFLSGARSTATFLDGSVFELPPTREAGRFRVCWCAAETVCNTGSDFTTDLGQIDTGGPDASVTYVCYEWEPCALNYLQGLALKDGDRIMAVPDGTDCTRHYLGAPPPLGQEGFPNGGVAAASTNGGRSHDWGKGLIRSFPGMYAICWCSNSSVPGGCTETGPFNVPGGAMRIGTSEEFQYVTRQEDNKARPGDENLQYLIAAPIPFLLCGAIIFGIKKVSQRKSASEPEAPSLRRPAADKTLSVQQQKDKGKYDVSIVMDTRAKISHMLAKRKEQSGPKDVVLALYGVARHKKIAPDGESGKDLYGDGKLADTFMDSAGSTATSWTRGASPGSKDPVSPSSAHSFAALAFGRVGGAADDDESVAPPPPPRSVAWGAFDDPRILQLMDIEGDVDVPSYKSPSKSATSQQSSNSDRMSETPSFEMPSWVSSFASWGQSGEAQAASSSTSAADPQPERPAADLAHATLLREHGLENRDGSNHCFLNVVIQALWNLQSFRRRLLLAPQHPHFETSHARGLDAAENDAADVLTKNIVESLPPDACCYCALKSVFSEFEVSDEDTLPPDVLRQALSRVYTAQGRFKLGEMEDATETIEAILGILHACNVRPPETLRAESSSEQATRDRANSGGSSSSMSLPPGKRLSEAER</sequence>
<reference evidence="5" key="1">
    <citation type="submission" date="2021-02" db="EMBL/GenBank/DDBJ databases">
        <authorList>
            <person name="Dougan E. K."/>
            <person name="Rhodes N."/>
            <person name="Thang M."/>
            <person name="Chan C."/>
        </authorList>
    </citation>
    <scope>NUCLEOTIDE SEQUENCE</scope>
</reference>
<dbReference type="AlphaFoldDB" id="A0A813LHB3"/>